<dbReference type="Proteomes" id="UP000666915">
    <property type="component" value="Unassembled WGS sequence"/>
</dbReference>
<sequence length="68" mass="6695">MQMARRRTRARRPGSEDRTLPPFDGLIGDAGLGGGAATSPSSFTSLPDQGGGVGSAGSGPAAPAIGDR</sequence>
<name>A0ABS3RHR4_9ACTN</name>
<feature type="region of interest" description="Disordered" evidence="1">
    <location>
        <begin position="1"/>
        <end position="68"/>
    </location>
</feature>
<evidence type="ECO:0000313" key="3">
    <source>
        <dbReference type="Proteomes" id="UP000666915"/>
    </source>
</evidence>
<feature type="compositionally biased region" description="Polar residues" evidence="1">
    <location>
        <begin position="38"/>
        <end position="47"/>
    </location>
</feature>
<dbReference type="RefSeq" id="WP_208274272.1">
    <property type="nucleotide sequence ID" value="NZ_JAGEOK010000063.1"/>
</dbReference>
<proteinExistence type="predicted"/>
<feature type="compositionally biased region" description="Low complexity" evidence="1">
    <location>
        <begin position="58"/>
        <end position="68"/>
    </location>
</feature>
<gene>
    <name evidence="2" type="ORF">J4557_47440</name>
</gene>
<protein>
    <submittedName>
        <fullName evidence="2">Uncharacterized protein</fullName>
    </submittedName>
</protein>
<evidence type="ECO:0000256" key="1">
    <source>
        <dbReference type="SAM" id="MobiDB-lite"/>
    </source>
</evidence>
<organism evidence="2 3">
    <name type="scientific">Actinomadura nitritigenes</name>
    <dbReference type="NCBI Taxonomy" id="134602"/>
    <lineage>
        <taxon>Bacteria</taxon>
        <taxon>Bacillati</taxon>
        <taxon>Actinomycetota</taxon>
        <taxon>Actinomycetes</taxon>
        <taxon>Streptosporangiales</taxon>
        <taxon>Thermomonosporaceae</taxon>
        <taxon>Actinomadura</taxon>
    </lineage>
</organism>
<comment type="caution">
    <text evidence="2">The sequence shown here is derived from an EMBL/GenBank/DDBJ whole genome shotgun (WGS) entry which is preliminary data.</text>
</comment>
<dbReference type="EMBL" id="JAGEOK010000063">
    <property type="protein sequence ID" value="MBO2445163.1"/>
    <property type="molecule type" value="Genomic_DNA"/>
</dbReference>
<reference evidence="2 3" key="1">
    <citation type="submission" date="2021-03" db="EMBL/GenBank/DDBJ databases">
        <authorList>
            <person name="Kanchanasin P."/>
            <person name="Saeng-In P."/>
            <person name="Phongsopitanun W."/>
            <person name="Yuki M."/>
            <person name="Kudo T."/>
            <person name="Ohkuma M."/>
            <person name="Tanasupawat S."/>
        </authorList>
    </citation>
    <scope>NUCLEOTIDE SEQUENCE [LARGE SCALE GENOMIC DNA]</scope>
    <source>
        <strain evidence="2 3">L46</strain>
    </source>
</reference>
<accession>A0ABS3RHR4</accession>
<feature type="compositionally biased region" description="Basic residues" evidence="1">
    <location>
        <begin position="1"/>
        <end position="12"/>
    </location>
</feature>
<keyword evidence="3" id="KW-1185">Reference proteome</keyword>
<evidence type="ECO:0000313" key="2">
    <source>
        <dbReference type="EMBL" id="MBO2445163.1"/>
    </source>
</evidence>